<comment type="caution">
    <text evidence="1">The sequence shown here is derived from an EMBL/GenBank/DDBJ whole genome shotgun (WGS) entry which is preliminary data.</text>
</comment>
<protein>
    <submittedName>
        <fullName evidence="1">YjgP/YjgQ family permease</fullName>
    </submittedName>
</protein>
<accession>A0AC61RK61</accession>
<sequence>MLKSFLPLFAMTFFIVLFIVLMQFLWRYIDDLVGKGLEMSVIAELFFYAAVTMVPMALPLAILLASLMTFGNFGEKFELTAMKASGVSLLHAMRPLIVLITFVSIGAFFFQNNVLPTAQVKMWTLLFSMRQKSPEVEIPEGVFYDQIPGYNLFVQHKDRETGMLYNMMIYDVSHGGDNSTILLADSGRLAFTADMRYLYLHLFHGEQFENLREQKSLDKNVPFRRENFADKEVLIPFDANFNRLDEGGMRNQYVGKDMKELRHTIDSVGLRLDSTGQLYGRELQNTAFPLLLSRNVMRETGEREKVEEKADTALVQPVDVDSLLLSLNPSMRGSVFDAALNISQRQVTDYQFKSMVVHDDKYTIRRHKIELLKKFTLSVACLIFFFIGAPLGAIIRKGGLGTPLVISVLLFLVYYIIDNTGYKMARDGRWEVWEGIWLSTFILAPLGIYVTYKAMNDSAVFDGDRYKAFFRRLIGRKQERTVTNKEVIINDISIAEAVARLSGLQEECRLYCESYPGVENYSQYWMKGFDVKRLDVISVKLEETVDYMTDCREPLAVNKLMDYPVIRKLWLYQPARSKWVGRIFMCLFPIGLPIYLLGINAQRNLKKELQRVAEVSGQILEILQK</sequence>
<proteinExistence type="predicted"/>
<organism evidence="1 2">
    <name type="scientific">Lepagella muris</name>
    <dbReference type="NCBI Taxonomy" id="3032870"/>
    <lineage>
        <taxon>Bacteria</taxon>
        <taxon>Pseudomonadati</taxon>
        <taxon>Bacteroidota</taxon>
        <taxon>Bacteroidia</taxon>
        <taxon>Bacteroidales</taxon>
        <taxon>Muribaculaceae</taxon>
        <taxon>Lepagella</taxon>
    </lineage>
</organism>
<evidence type="ECO:0000313" key="2">
    <source>
        <dbReference type="Proteomes" id="UP000306319"/>
    </source>
</evidence>
<keyword evidence="2" id="KW-1185">Reference proteome</keyword>
<reference evidence="1" key="1">
    <citation type="submission" date="2019-04" db="EMBL/GenBank/DDBJ databases">
        <title>Microbes associate with the intestines of laboratory mice.</title>
        <authorList>
            <person name="Navarre W."/>
            <person name="Wong E."/>
            <person name="Huang K."/>
            <person name="Tropini C."/>
            <person name="Ng K."/>
            <person name="Yu B."/>
        </authorList>
    </citation>
    <scope>NUCLEOTIDE SEQUENCE</scope>
    <source>
        <strain evidence="1">NM04_E33</strain>
    </source>
</reference>
<name>A0AC61RK61_9BACT</name>
<dbReference type="EMBL" id="SRYB01000023">
    <property type="protein sequence ID" value="TGY77587.1"/>
    <property type="molecule type" value="Genomic_DNA"/>
</dbReference>
<evidence type="ECO:0000313" key="1">
    <source>
        <dbReference type="EMBL" id="TGY77587.1"/>
    </source>
</evidence>
<dbReference type="Proteomes" id="UP000306319">
    <property type="component" value="Unassembled WGS sequence"/>
</dbReference>
<gene>
    <name evidence="1" type="ORF">E5331_14150</name>
</gene>